<name>A0A1J1IYH8_9DIPT</name>
<dbReference type="SUPFAM" id="SSF56112">
    <property type="entry name" value="Protein kinase-like (PK-like)"/>
    <property type="match status" value="1"/>
</dbReference>
<dbReference type="AlphaFoldDB" id="A0A1J1IYH8"/>
<dbReference type="InterPro" id="IPR011009">
    <property type="entry name" value="Kinase-like_dom_sf"/>
</dbReference>
<feature type="domain" description="CHK kinase-like" evidence="1">
    <location>
        <begin position="166"/>
        <end position="359"/>
    </location>
</feature>
<keyword evidence="3" id="KW-1185">Reference proteome</keyword>
<evidence type="ECO:0000259" key="1">
    <source>
        <dbReference type="SMART" id="SM00587"/>
    </source>
</evidence>
<dbReference type="PANTHER" id="PTHR11012">
    <property type="entry name" value="PROTEIN KINASE-LIKE DOMAIN-CONTAINING"/>
    <property type="match status" value="1"/>
</dbReference>
<dbReference type="EMBL" id="CVRI01000064">
    <property type="protein sequence ID" value="CRL05269.1"/>
    <property type="molecule type" value="Genomic_DNA"/>
</dbReference>
<sequence>MTDTEEESASSDSWPVNEDWLIEMLKQHHDTKNDIKIADFSAKQGCNDGVSNLSDILAVSVTYNISNSSIEPASLETASNSEKLEFIIKLLPHDPFSRYFVTEGKFDLREIKFYTRVLPDLLEFQSKHIQAGCEKLSICVPKCFYTHYSPGKLPPNGSPEPPESILVLEDMRSSGYKGVNFINGLNLEQAEYAIKAIASVHALSLGMKFKEKIDLNEKYPFLFQINKATESYQQLLEQGLPQLAKFLVMKGCYERELQVLEQLQPKTRNLIERLLHPTEPMGLITHTDFWCNNLLFKTELDDSYNDNCSILDWQMITYSSPTNDIALLITSSLPSHIRRQHTTKLLDFYYNLLKTNCHKLSLDIEVDLLYSRNKLECDFRKSQLLSFLLCIGSIDVALGHPETEQRLLDVLQDYYEDRIFSFDDADLFD</sequence>
<dbReference type="Pfam" id="PF02958">
    <property type="entry name" value="EcKL"/>
    <property type="match status" value="1"/>
</dbReference>
<dbReference type="SMART" id="SM00587">
    <property type="entry name" value="CHK"/>
    <property type="match status" value="1"/>
</dbReference>
<reference evidence="2 3" key="1">
    <citation type="submission" date="2015-04" db="EMBL/GenBank/DDBJ databases">
        <authorList>
            <person name="Syromyatnikov M.Y."/>
            <person name="Popov V.N."/>
        </authorList>
    </citation>
    <scope>NUCLEOTIDE SEQUENCE [LARGE SCALE GENOMIC DNA]</scope>
</reference>
<dbReference type="Proteomes" id="UP000183832">
    <property type="component" value="Unassembled WGS sequence"/>
</dbReference>
<dbReference type="OrthoDB" id="191037at2759"/>
<proteinExistence type="predicted"/>
<dbReference type="InterPro" id="IPR015897">
    <property type="entry name" value="CHK_kinase-like"/>
</dbReference>
<protein>
    <submittedName>
        <fullName evidence="2">CLUMA_CG018184, isoform A</fullName>
    </submittedName>
</protein>
<evidence type="ECO:0000313" key="3">
    <source>
        <dbReference type="Proteomes" id="UP000183832"/>
    </source>
</evidence>
<gene>
    <name evidence="2" type="primary">putative AGAP004574-PA</name>
    <name evidence="2" type="ORF">CLUMA_CG018184</name>
</gene>
<dbReference type="Gene3D" id="3.90.1200.10">
    <property type="match status" value="1"/>
</dbReference>
<dbReference type="InterPro" id="IPR004119">
    <property type="entry name" value="EcKL"/>
</dbReference>
<dbReference type="PANTHER" id="PTHR11012:SF58">
    <property type="entry name" value="CHK KINASE-LIKE DOMAIN-CONTAINING PROTEIN"/>
    <property type="match status" value="1"/>
</dbReference>
<accession>A0A1J1IYH8</accession>
<evidence type="ECO:0000313" key="2">
    <source>
        <dbReference type="EMBL" id="CRL05269.1"/>
    </source>
</evidence>
<organism evidence="2 3">
    <name type="scientific">Clunio marinus</name>
    <dbReference type="NCBI Taxonomy" id="568069"/>
    <lineage>
        <taxon>Eukaryota</taxon>
        <taxon>Metazoa</taxon>
        <taxon>Ecdysozoa</taxon>
        <taxon>Arthropoda</taxon>
        <taxon>Hexapoda</taxon>
        <taxon>Insecta</taxon>
        <taxon>Pterygota</taxon>
        <taxon>Neoptera</taxon>
        <taxon>Endopterygota</taxon>
        <taxon>Diptera</taxon>
        <taxon>Nematocera</taxon>
        <taxon>Chironomoidea</taxon>
        <taxon>Chironomidae</taxon>
        <taxon>Clunio</taxon>
    </lineage>
</organism>